<dbReference type="CDD" id="cd17535">
    <property type="entry name" value="REC_NarL-like"/>
    <property type="match status" value="1"/>
</dbReference>
<protein>
    <recommendedName>
        <fullName evidence="15">DNA-binding response regulator</fullName>
    </recommendedName>
</protein>
<dbReference type="OrthoDB" id="9780153at2"/>
<evidence type="ECO:0000313" key="13">
    <source>
        <dbReference type="Proteomes" id="UP000234951"/>
    </source>
</evidence>
<dbReference type="CDD" id="cd06170">
    <property type="entry name" value="LuxR_C_like"/>
    <property type="match status" value="1"/>
</dbReference>
<dbReference type="Gene3D" id="1.10.10.10">
    <property type="entry name" value="Winged helix-like DNA-binding domain superfamily/Winged helix DNA-binding domain"/>
    <property type="match status" value="1"/>
</dbReference>
<evidence type="ECO:0000256" key="2">
    <source>
        <dbReference type="ARBA" id="ARBA00022490"/>
    </source>
</evidence>
<sequence>MNLMIVDDHEIVREGLAMLMEQSFCIDAVYFASEGREALRLATNYPVDLVLLDLSMPGGLDGLSVIGKLKNLLSDAKVVVFSMYGDIRHQKKAFECGADGFLVKQLKRKELIQSIDQILANHKVFNEQVFSGDTESRSQSVVPLDLPITNREREVFILTVKGFTQKDIAEKLHISIKTVENHRAVFVKN</sequence>
<dbReference type="InterPro" id="IPR000792">
    <property type="entry name" value="Tscrpt_reg_LuxR_C"/>
</dbReference>
<keyword evidence="4" id="KW-0902">Two-component regulatory system</keyword>
<dbReference type="InterPro" id="IPR001789">
    <property type="entry name" value="Sig_transdc_resp-reg_receiver"/>
</dbReference>
<accession>A0A2N5GL15</accession>
<dbReference type="GO" id="GO:0006355">
    <property type="term" value="P:regulation of DNA-templated transcription"/>
    <property type="evidence" value="ECO:0007669"/>
    <property type="project" value="InterPro"/>
</dbReference>
<dbReference type="SMART" id="SM00448">
    <property type="entry name" value="REC"/>
    <property type="match status" value="1"/>
</dbReference>
<dbReference type="RefSeq" id="WP_101577933.1">
    <property type="nucleotide sequence ID" value="NZ_PGVA01000028.1"/>
</dbReference>
<dbReference type="SUPFAM" id="SSF46894">
    <property type="entry name" value="C-terminal effector domain of the bipartite response regulators"/>
    <property type="match status" value="1"/>
</dbReference>
<keyword evidence="7" id="KW-0804">Transcription</keyword>
<dbReference type="PROSITE" id="PS50043">
    <property type="entry name" value="HTH_LUXR_2"/>
    <property type="match status" value="1"/>
</dbReference>
<name>A0A2N5GL15_9BACI</name>
<keyword evidence="3 8" id="KW-0597">Phosphoprotein</keyword>
<dbReference type="InterPro" id="IPR039420">
    <property type="entry name" value="WalR-like"/>
</dbReference>
<comment type="subcellular location">
    <subcellularLocation>
        <location evidence="1">Cytoplasm</location>
    </subcellularLocation>
</comment>
<evidence type="ECO:0000256" key="7">
    <source>
        <dbReference type="ARBA" id="ARBA00023163"/>
    </source>
</evidence>
<dbReference type="AlphaFoldDB" id="A0A2N5GL15"/>
<feature type="domain" description="Response regulatory" evidence="10">
    <location>
        <begin position="2"/>
        <end position="119"/>
    </location>
</feature>
<keyword evidence="14" id="KW-1185">Reference proteome</keyword>
<proteinExistence type="predicted"/>
<evidence type="ECO:0000313" key="14">
    <source>
        <dbReference type="Proteomes" id="UP000235114"/>
    </source>
</evidence>
<keyword evidence="5" id="KW-0805">Transcription regulation</keyword>
<feature type="domain" description="HTH luxR-type" evidence="9">
    <location>
        <begin position="141"/>
        <end position="189"/>
    </location>
</feature>
<dbReference type="Pfam" id="PF00072">
    <property type="entry name" value="Response_reg"/>
    <property type="match status" value="1"/>
</dbReference>
<evidence type="ECO:0000313" key="12">
    <source>
        <dbReference type="EMBL" id="PLR97877.1"/>
    </source>
</evidence>
<dbReference type="GO" id="GO:0000160">
    <property type="term" value="P:phosphorelay signal transduction system"/>
    <property type="evidence" value="ECO:0007669"/>
    <property type="project" value="UniProtKB-KW"/>
</dbReference>
<keyword evidence="2" id="KW-0963">Cytoplasm</keyword>
<dbReference type="PANTHER" id="PTHR43214:SF41">
    <property type="entry name" value="NITRATE_NITRITE RESPONSE REGULATOR PROTEIN NARP"/>
    <property type="match status" value="1"/>
</dbReference>
<evidence type="ECO:0000259" key="9">
    <source>
        <dbReference type="PROSITE" id="PS50043"/>
    </source>
</evidence>
<organism evidence="11 13">
    <name type="scientific">Bacillus canaveralius</name>
    <dbReference type="NCBI Taxonomy" id="1403243"/>
    <lineage>
        <taxon>Bacteria</taxon>
        <taxon>Bacillati</taxon>
        <taxon>Bacillota</taxon>
        <taxon>Bacilli</taxon>
        <taxon>Bacillales</taxon>
        <taxon>Bacillaceae</taxon>
        <taxon>Bacillus</taxon>
    </lineage>
</organism>
<dbReference type="Pfam" id="PF00196">
    <property type="entry name" value="GerE"/>
    <property type="match status" value="1"/>
</dbReference>
<dbReference type="InterPro" id="IPR036388">
    <property type="entry name" value="WH-like_DNA-bd_sf"/>
</dbReference>
<evidence type="ECO:0008006" key="15">
    <source>
        <dbReference type="Google" id="ProtNLM"/>
    </source>
</evidence>
<evidence type="ECO:0000256" key="1">
    <source>
        <dbReference type="ARBA" id="ARBA00004496"/>
    </source>
</evidence>
<dbReference type="Proteomes" id="UP000235114">
    <property type="component" value="Unassembled WGS sequence"/>
</dbReference>
<dbReference type="InterPro" id="IPR011006">
    <property type="entry name" value="CheY-like_superfamily"/>
</dbReference>
<dbReference type="Proteomes" id="UP000234951">
    <property type="component" value="Unassembled WGS sequence"/>
</dbReference>
<dbReference type="SMART" id="SM00421">
    <property type="entry name" value="HTH_LUXR"/>
    <property type="match status" value="1"/>
</dbReference>
<dbReference type="PROSITE" id="PS50110">
    <property type="entry name" value="RESPONSE_REGULATORY"/>
    <property type="match status" value="1"/>
</dbReference>
<feature type="modified residue" description="4-aspartylphosphate" evidence="8">
    <location>
        <position position="53"/>
    </location>
</feature>
<evidence type="ECO:0000256" key="8">
    <source>
        <dbReference type="PROSITE-ProRule" id="PRU00169"/>
    </source>
</evidence>
<dbReference type="PANTHER" id="PTHR43214">
    <property type="entry name" value="TWO-COMPONENT RESPONSE REGULATOR"/>
    <property type="match status" value="1"/>
</dbReference>
<dbReference type="EMBL" id="PGVA01000028">
    <property type="protein sequence ID" value="PLR82217.1"/>
    <property type="molecule type" value="Genomic_DNA"/>
</dbReference>
<evidence type="ECO:0000313" key="11">
    <source>
        <dbReference type="EMBL" id="PLR82217.1"/>
    </source>
</evidence>
<dbReference type="GO" id="GO:0003677">
    <property type="term" value="F:DNA binding"/>
    <property type="evidence" value="ECO:0007669"/>
    <property type="project" value="UniProtKB-KW"/>
</dbReference>
<evidence type="ECO:0000256" key="3">
    <source>
        <dbReference type="ARBA" id="ARBA00022553"/>
    </source>
</evidence>
<evidence type="ECO:0000256" key="4">
    <source>
        <dbReference type="ARBA" id="ARBA00023012"/>
    </source>
</evidence>
<reference evidence="11 13" key="1">
    <citation type="submission" date="2017-11" db="EMBL/GenBank/DDBJ databases">
        <title>Comparitive Functional Genomics of Dry Heat Resistant strains isolated from the Viking Spacecraft.</title>
        <authorList>
            <person name="Seuylemezian A."/>
            <person name="Cooper K."/>
            <person name="Vaishampayan P."/>
        </authorList>
    </citation>
    <scope>NUCLEOTIDE SEQUENCE [LARGE SCALE GENOMIC DNA]</scope>
    <source>
        <strain evidence="11 13">M4.6</strain>
    </source>
</reference>
<dbReference type="Gene3D" id="3.40.50.2300">
    <property type="match status" value="1"/>
</dbReference>
<evidence type="ECO:0000256" key="5">
    <source>
        <dbReference type="ARBA" id="ARBA00023015"/>
    </source>
</evidence>
<dbReference type="InterPro" id="IPR058245">
    <property type="entry name" value="NreC/VraR/RcsB-like_REC"/>
</dbReference>
<evidence type="ECO:0000256" key="6">
    <source>
        <dbReference type="ARBA" id="ARBA00023125"/>
    </source>
</evidence>
<evidence type="ECO:0000259" key="10">
    <source>
        <dbReference type="PROSITE" id="PS50110"/>
    </source>
</evidence>
<dbReference type="EMBL" id="PGVD01000025">
    <property type="protein sequence ID" value="PLR97877.1"/>
    <property type="molecule type" value="Genomic_DNA"/>
</dbReference>
<reference evidence="12 14" key="2">
    <citation type="submission" date="2017-12" db="EMBL/GenBank/DDBJ databases">
        <title>Comparative Functional Genomics of Dry Heat Resistant strains isolated from the Viking Spacecraft.</title>
        <authorList>
            <person name="Seuylemezian A."/>
            <person name="Cooper K."/>
            <person name="Vaishampayan P."/>
        </authorList>
    </citation>
    <scope>NUCLEOTIDE SEQUENCE [LARGE SCALE GENOMIC DNA]</scope>
    <source>
        <strain evidence="12 14">ATCC 29669</strain>
    </source>
</reference>
<gene>
    <name evidence="11" type="ORF">CU635_13740</name>
    <name evidence="12" type="ORF">CVD25_08600</name>
</gene>
<keyword evidence="6" id="KW-0238">DNA-binding</keyword>
<comment type="caution">
    <text evidence="11">The sequence shown here is derived from an EMBL/GenBank/DDBJ whole genome shotgun (WGS) entry which is preliminary data.</text>
</comment>
<dbReference type="GO" id="GO:0005737">
    <property type="term" value="C:cytoplasm"/>
    <property type="evidence" value="ECO:0007669"/>
    <property type="project" value="UniProtKB-SubCell"/>
</dbReference>
<dbReference type="PRINTS" id="PR00038">
    <property type="entry name" value="HTHLUXR"/>
</dbReference>
<dbReference type="SUPFAM" id="SSF52172">
    <property type="entry name" value="CheY-like"/>
    <property type="match status" value="1"/>
</dbReference>
<dbReference type="InterPro" id="IPR016032">
    <property type="entry name" value="Sig_transdc_resp-reg_C-effctor"/>
</dbReference>